<dbReference type="AlphaFoldDB" id="A0A8J5JXV4"/>
<proteinExistence type="predicted"/>
<reference evidence="2" key="1">
    <citation type="journal article" date="2021" name="Sci. Adv.">
        <title>The American lobster genome reveals insights on longevity, neural, and immune adaptations.</title>
        <authorList>
            <person name="Polinski J.M."/>
            <person name="Zimin A.V."/>
            <person name="Clark K.F."/>
            <person name="Kohn A.B."/>
            <person name="Sadowski N."/>
            <person name="Timp W."/>
            <person name="Ptitsyn A."/>
            <person name="Khanna P."/>
            <person name="Romanova D.Y."/>
            <person name="Williams P."/>
            <person name="Greenwood S.J."/>
            <person name="Moroz L.L."/>
            <person name="Walt D.R."/>
            <person name="Bodnar A.G."/>
        </authorList>
    </citation>
    <scope>NUCLEOTIDE SEQUENCE</scope>
    <source>
        <strain evidence="2">GMGI-L3</strain>
    </source>
</reference>
<evidence type="ECO:0000313" key="3">
    <source>
        <dbReference type="Proteomes" id="UP000747542"/>
    </source>
</evidence>
<sequence>MDNATSNPRVDNQYDDSSQEENGQDNHMIPSNIALKHTTEKRHTPRAISNDGELPYEQQFTVTYWMFYPFNNGKDICTANLGYFLGRILKPTINGVCHGEEITMGNHVGDWEHVSIQFKGSTPTQMYVSAHTFGAYYTYIPHLHEFLYAGQDTRDGIAMSPNYPRTVQLTGSHPVLYAARGSHGLWGAPGIHQYMWLPLLKDDTGMGTAWKTWHNVDIIDLEDPTGTSPHRHWWSYNGRWGNPSIKCHVLMVGFCELGRGPTGIQRKRVNFPCQNANSRTP</sequence>
<keyword evidence="3" id="KW-1185">Reference proteome</keyword>
<protein>
    <submittedName>
        <fullName evidence="2">Vacuolar protein sorting-associated protein TDA6-like 1</fullName>
    </submittedName>
</protein>
<feature type="region of interest" description="Disordered" evidence="1">
    <location>
        <begin position="1"/>
        <end position="50"/>
    </location>
</feature>
<accession>A0A8J5JXV4</accession>
<evidence type="ECO:0000313" key="2">
    <source>
        <dbReference type="EMBL" id="KAG7163375.1"/>
    </source>
</evidence>
<feature type="compositionally biased region" description="Acidic residues" evidence="1">
    <location>
        <begin position="13"/>
        <end position="23"/>
    </location>
</feature>
<name>A0A8J5JXV4_HOMAM</name>
<organism evidence="2 3">
    <name type="scientific">Homarus americanus</name>
    <name type="common">American lobster</name>
    <dbReference type="NCBI Taxonomy" id="6706"/>
    <lineage>
        <taxon>Eukaryota</taxon>
        <taxon>Metazoa</taxon>
        <taxon>Ecdysozoa</taxon>
        <taxon>Arthropoda</taxon>
        <taxon>Crustacea</taxon>
        <taxon>Multicrustacea</taxon>
        <taxon>Malacostraca</taxon>
        <taxon>Eumalacostraca</taxon>
        <taxon>Eucarida</taxon>
        <taxon>Decapoda</taxon>
        <taxon>Pleocyemata</taxon>
        <taxon>Astacidea</taxon>
        <taxon>Nephropoidea</taxon>
        <taxon>Nephropidae</taxon>
        <taxon>Homarus</taxon>
    </lineage>
</organism>
<evidence type="ECO:0000256" key="1">
    <source>
        <dbReference type="SAM" id="MobiDB-lite"/>
    </source>
</evidence>
<dbReference type="PANTHER" id="PTHR48174:SF5">
    <property type="entry name" value="VACUOLAR PROTEIN SORTING-ASSOCIATED PROTEIN 62"/>
    <property type="match status" value="1"/>
</dbReference>
<comment type="caution">
    <text evidence="2">The sequence shown here is derived from an EMBL/GenBank/DDBJ whole genome shotgun (WGS) entry which is preliminary data.</text>
</comment>
<dbReference type="PANTHER" id="PTHR48174">
    <property type="entry name" value="DUF946 FAMILY PROTEIN"/>
    <property type="match status" value="1"/>
</dbReference>
<gene>
    <name evidence="2" type="primary">TDA6-L1</name>
    <name evidence="2" type="ORF">Hamer_G004512</name>
</gene>
<feature type="compositionally biased region" description="Polar residues" evidence="1">
    <location>
        <begin position="1"/>
        <end position="10"/>
    </location>
</feature>
<dbReference type="Proteomes" id="UP000747542">
    <property type="component" value="Unassembled WGS sequence"/>
</dbReference>
<dbReference type="EMBL" id="JAHLQT010026473">
    <property type="protein sequence ID" value="KAG7163375.1"/>
    <property type="molecule type" value="Genomic_DNA"/>
</dbReference>